<feature type="compositionally biased region" description="Basic and acidic residues" evidence="1">
    <location>
        <begin position="74"/>
        <end position="106"/>
    </location>
</feature>
<feature type="compositionally biased region" description="Polar residues" evidence="1">
    <location>
        <begin position="1"/>
        <end position="10"/>
    </location>
</feature>
<reference evidence="2" key="1">
    <citation type="submission" date="2023-08" db="EMBL/GenBank/DDBJ databases">
        <authorList>
            <person name="Alioto T."/>
            <person name="Alioto T."/>
            <person name="Gomez Garrido J."/>
        </authorList>
    </citation>
    <scope>NUCLEOTIDE SEQUENCE</scope>
</reference>
<evidence type="ECO:0000313" key="3">
    <source>
        <dbReference type="Proteomes" id="UP001162480"/>
    </source>
</evidence>
<dbReference type="Proteomes" id="UP001162480">
    <property type="component" value="Chromosome 2"/>
</dbReference>
<protein>
    <submittedName>
        <fullName evidence="2">Uncharacterized protein</fullName>
    </submittedName>
</protein>
<evidence type="ECO:0000256" key="1">
    <source>
        <dbReference type="SAM" id="MobiDB-lite"/>
    </source>
</evidence>
<dbReference type="AlphaFoldDB" id="A0AA36F0C4"/>
<dbReference type="EMBL" id="OX597815">
    <property type="protein sequence ID" value="CAI9718298.1"/>
    <property type="molecule type" value="Genomic_DNA"/>
</dbReference>
<evidence type="ECO:0000313" key="2">
    <source>
        <dbReference type="EMBL" id="CAI9718298.1"/>
    </source>
</evidence>
<accession>A0AA36F0C4</accession>
<sequence length="106" mass="12170">MGPVEVNSSGEEPDYTRHPARSSNSETRDIVATDDVLTQKHDKLNHMNEDEMETTSKKEIPHIDGLSTGLKSSSTDRRVGERKEKARANEKERGEKEKEREKREDY</sequence>
<gene>
    <name evidence="2" type="ORF">OCTVUL_1B014386</name>
</gene>
<organism evidence="2 3">
    <name type="scientific">Octopus vulgaris</name>
    <name type="common">Common octopus</name>
    <dbReference type="NCBI Taxonomy" id="6645"/>
    <lineage>
        <taxon>Eukaryota</taxon>
        <taxon>Metazoa</taxon>
        <taxon>Spiralia</taxon>
        <taxon>Lophotrochozoa</taxon>
        <taxon>Mollusca</taxon>
        <taxon>Cephalopoda</taxon>
        <taxon>Coleoidea</taxon>
        <taxon>Octopodiformes</taxon>
        <taxon>Octopoda</taxon>
        <taxon>Incirrata</taxon>
        <taxon>Octopodidae</taxon>
        <taxon>Octopus</taxon>
    </lineage>
</organism>
<proteinExistence type="predicted"/>
<keyword evidence="3" id="KW-1185">Reference proteome</keyword>
<feature type="region of interest" description="Disordered" evidence="1">
    <location>
        <begin position="1"/>
        <end position="106"/>
    </location>
</feature>
<name>A0AA36F0C4_OCTVU</name>
<feature type="compositionally biased region" description="Basic and acidic residues" evidence="1">
    <location>
        <begin position="26"/>
        <end position="62"/>
    </location>
</feature>